<reference evidence="2 3" key="1">
    <citation type="submission" date="2023-01" db="EMBL/GenBank/DDBJ databases">
        <title>Analysis of 21 Apiospora genomes using comparative genomics revels a genus with tremendous synthesis potential of carbohydrate active enzymes and secondary metabolites.</title>
        <authorList>
            <person name="Sorensen T."/>
        </authorList>
    </citation>
    <scope>NUCLEOTIDE SEQUENCE [LARGE SCALE GENOMIC DNA]</scope>
    <source>
        <strain evidence="2 3">CBS 83171</strain>
    </source>
</reference>
<protein>
    <submittedName>
        <fullName evidence="2">Uncharacterized protein</fullName>
    </submittedName>
</protein>
<accession>A0ABR1U522</accession>
<keyword evidence="3" id="KW-1185">Reference proteome</keyword>
<evidence type="ECO:0000313" key="3">
    <source>
        <dbReference type="Proteomes" id="UP001446871"/>
    </source>
</evidence>
<name>A0ABR1U522_9PEZI</name>
<comment type="caution">
    <text evidence="2">The sequence shown here is derived from an EMBL/GenBank/DDBJ whole genome shotgun (WGS) entry which is preliminary data.</text>
</comment>
<feature type="signal peptide" evidence="1">
    <location>
        <begin position="1"/>
        <end position="19"/>
    </location>
</feature>
<keyword evidence="1" id="KW-0732">Signal</keyword>
<organism evidence="2 3">
    <name type="scientific">Apiospora saccharicola</name>
    <dbReference type="NCBI Taxonomy" id="335842"/>
    <lineage>
        <taxon>Eukaryota</taxon>
        <taxon>Fungi</taxon>
        <taxon>Dikarya</taxon>
        <taxon>Ascomycota</taxon>
        <taxon>Pezizomycotina</taxon>
        <taxon>Sordariomycetes</taxon>
        <taxon>Xylariomycetidae</taxon>
        <taxon>Amphisphaeriales</taxon>
        <taxon>Apiosporaceae</taxon>
        <taxon>Apiospora</taxon>
    </lineage>
</organism>
<dbReference type="Proteomes" id="UP001446871">
    <property type="component" value="Unassembled WGS sequence"/>
</dbReference>
<evidence type="ECO:0000256" key="1">
    <source>
        <dbReference type="SAM" id="SignalP"/>
    </source>
</evidence>
<proteinExistence type="predicted"/>
<dbReference type="EMBL" id="JAQQWM010000008">
    <property type="protein sequence ID" value="KAK8053165.1"/>
    <property type="molecule type" value="Genomic_DNA"/>
</dbReference>
<gene>
    <name evidence="2" type="ORF">PG996_012466</name>
</gene>
<evidence type="ECO:0000313" key="2">
    <source>
        <dbReference type="EMBL" id="KAK8053165.1"/>
    </source>
</evidence>
<feature type="chain" id="PRO_5045987386" evidence="1">
    <location>
        <begin position="20"/>
        <end position="82"/>
    </location>
</feature>
<sequence>MHLSSLFSLLAAAVAVTMAQSQNQTTTGPQIFPAGVESCDNGGSDVACRCDDGNCYMRGADENCNLPVGNMVQCDNFYDMTD</sequence>